<reference evidence="1" key="1">
    <citation type="submission" date="2017-10" db="EMBL/GenBank/DDBJ databases">
        <title>Genome sequence of cellulolytic Lachnospiraceae bacterium XHS1971 isolated from hotspring sediment.</title>
        <authorList>
            <person name="Vasudevan G."/>
            <person name="Joshi A.J."/>
            <person name="Hivarkar S."/>
            <person name="Lanjekar V.B."/>
            <person name="Dhakephalkar P.K."/>
            <person name="Dagar S."/>
        </authorList>
    </citation>
    <scope>NUCLEOTIDE SEQUENCE</scope>
    <source>
        <strain evidence="1">XHS1971</strain>
    </source>
</reference>
<dbReference type="Proteomes" id="UP000224460">
    <property type="component" value="Unassembled WGS sequence"/>
</dbReference>
<evidence type="ECO:0000313" key="1">
    <source>
        <dbReference type="EMBL" id="PHV70460.1"/>
    </source>
</evidence>
<keyword evidence="2" id="KW-1185">Reference proteome</keyword>
<name>A0AC61DC32_9FIRM</name>
<proteinExistence type="predicted"/>
<evidence type="ECO:0000313" key="2">
    <source>
        <dbReference type="Proteomes" id="UP000224460"/>
    </source>
</evidence>
<organism evidence="1 2">
    <name type="scientific">Sporanaerobium hydrogeniformans</name>
    <dbReference type="NCBI Taxonomy" id="3072179"/>
    <lineage>
        <taxon>Bacteria</taxon>
        <taxon>Bacillati</taxon>
        <taxon>Bacillota</taxon>
        <taxon>Clostridia</taxon>
        <taxon>Lachnospirales</taxon>
        <taxon>Lachnospiraceae</taxon>
        <taxon>Sporanaerobium</taxon>
    </lineage>
</organism>
<protein>
    <submittedName>
        <fullName evidence="1">Uncharacterized protein</fullName>
    </submittedName>
</protein>
<gene>
    <name evidence="1" type="ORF">CS063_10245</name>
</gene>
<sequence>MCARKFSKIYVLALLVTLVSSTLGISYAYWTDANIIHSEVKTAKFTPAETGSLKSNCRVRSREWDSLLTCNYDQETVELVIEAEEEEGIEIPLTYAGYEIYTIGEGGYFSDAAHEADCLLIENRDMTRGKVQDYELGAVNLQVQLNIDREQLATALEAKGINSTSLCMVRLKVFLKQEGYDVNDEAGWGYSMTKKLQGIFREPKVEEAENVKEVSGVVNAQEVIDEK</sequence>
<dbReference type="EMBL" id="PEDL01000010">
    <property type="protein sequence ID" value="PHV70460.1"/>
    <property type="molecule type" value="Genomic_DNA"/>
</dbReference>
<comment type="caution">
    <text evidence="1">The sequence shown here is derived from an EMBL/GenBank/DDBJ whole genome shotgun (WGS) entry which is preliminary data.</text>
</comment>
<accession>A0AC61DC32</accession>